<dbReference type="AlphaFoldDB" id="A0A812UHQ8"/>
<accession>A0A812UHQ8</accession>
<evidence type="ECO:0000313" key="1">
    <source>
        <dbReference type="EMBL" id="CAE7565919.1"/>
    </source>
</evidence>
<dbReference type="Proteomes" id="UP000604046">
    <property type="component" value="Unassembled WGS sequence"/>
</dbReference>
<reference evidence="1" key="1">
    <citation type="submission" date="2021-02" db="EMBL/GenBank/DDBJ databases">
        <authorList>
            <person name="Dougan E. K."/>
            <person name="Rhodes N."/>
            <person name="Thang M."/>
            <person name="Chan C."/>
        </authorList>
    </citation>
    <scope>NUCLEOTIDE SEQUENCE</scope>
</reference>
<comment type="caution">
    <text evidence="1">The sequence shown here is derived from an EMBL/GenBank/DDBJ whole genome shotgun (WGS) entry which is preliminary data.</text>
</comment>
<proteinExistence type="predicted"/>
<dbReference type="EMBL" id="CAJNDS010002691">
    <property type="protein sequence ID" value="CAE7565919.1"/>
    <property type="molecule type" value="Genomic_DNA"/>
</dbReference>
<protein>
    <submittedName>
        <fullName evidence="1">Uncharacterized protein</fullName>
    </submittedName>
</protein>
<sequence length="230" mass="26464">MPQYCAGFQDPSGGSAAPCIFAKDGKGGRAYIKRKRDGNCCAFCCVQALEHALNSRFGTRHIVRRLIGWQKQGSPTYKAAFVMSSLVVLPEARQIRLRYKAGERSRFLQTTSWLHKRKVRLRRLLSGRPPPQITKLSEESEQFLRACKYYGRADHPSTDCAWVKLLHKDVAAVSHHRQQLRRLGNRSRHHRRAWWKLRRTIRKCLLPYAQGPPYLIPVAWAMEEAILSDA</sequence>
<organism evidence="1 2">
    <name type="scientific">Symbiodinium natans</name>
    <dbReference type="NCBI Taxonomy" id="878477"/>
    <lineage>
        <taxon>Eukaryota</taxon>
        <taxon>Sar</taxon>
        <taxon>Alveolata</taxon>
        <taxon>Dinophyceae</taxon>
        <taxon>Suessiales</taxon>
        <taxon>Symbiodiniaceae</taxon>
        <taxon>Symbiodinium</taxon>
    </lineage>
</organism>
<name>A0A812UHQ8_9DINO</name>
<keyword evidence="2" id="KW-1185">Reference proteome</keyword>
<gene>
    <name evidence="1" type="ORF">SNAT2548_LOCUS32062</name>
</gene>
<evidence type="ECO:0000313" key="2">
    <source>
        <dbReference type="Proteomes" id="UP000604046"/>
    </source>
</evidence>